<keyword evidence="5" id="KW-0411">Iron-sulfur</keyword>
<evidence type="ECO:0000256" key="1">
    <source>
        <dbReference type="ARBA" id="ARBA00001966"/>
    </source>
</evidence>
<evidence type="ECO:0000313" key="7">
    <source>
        <dbReference type="Proteomes" id="UP001501736"/>
    </source>
</evidence>
<keyword evidence="2" id="KW-0004">4Fe-4S</keyword>
<evidence type="ECO:0000256" key="5">
    <source>
        <dbReference type="ARBA" id="ARBA00023014"/>
    </source>
</evidence>
<keyword evidence="3" id="KW-0479">Metal-binding</keyword>
<keyword evidence="4" id="KW-0408">Iron</keyword>
<proteinExistence type="predicted"/>
<organism evidence="6 7">
    <name type="scientific">Nesterenkonia halobia</name>
    <dbReference type="NCBI Taxonomy" id="37922"/>
    <lineage>
        <taxon>Bacteria</taxon>
        <taxon>Bacillati</taxon>
        <taxon>Actinomycetota</taxon>
        <taxon>Actinomycetes</taxon>
        <taxon>Micrococcales</taxon>
        <taxon>Micrococcaceae</taxon>
        <taxon>Nesterenkonia</taxon>
    </lineage>
</organism>
<dbReference type="Gene3D" id="3.40.1010.20">
    <property type="entry name" value="4-hydroxy-3-methylbut-2-enyl diphosphate reductase, catalytic domain"/>
    <property type="match status" value="1"/>
</dbReference>
<evidence type="ECO:0000256" key="3">
    <source>
        <dbReference type="ARBA" id="ARBA00022723"/>
    </source>
</evidence>
<comment type="caution">
    <text evidence="6">The sequence shown here is derived from an EMBL/GenBank/DDBJ whole genome shotgun (WGS) entry which is preliminary data.</text>
</comment>
<evidence type="ECO:0000256" key="2">
    <source>
        <dbReference type="ARBA" id="ARBA00022485"/>
    </source>
</evidence>
<dbReference type="Pfam" id="PF02401">
    <property type="entry name" value="LYTB"/>
    <property type="match status" value="1"/>
</dbReference>
<dbReference type="EMBL" id="BAAAYG010000005">
    <property type="protein sequence ID" value="GAA3285156.1"/>
    <property type="molecule type" value="Genomic_DNA"/>
</dbReference>
<accession>A0ABP6REM6</accession>
<sequence length="76" mass="8034">MVGSANSSNSVRLKEVALEHGAARAERVDFADQTDEAWFEDARTIGVASGEHAGRGAGPADPLVVGRFPRTLRVIS</sequence>
<name>A0ABP6REM6_9MICC</name>
<evidence type="ECO:0000256" key="4">
    <source>
        <dbReference type="ARBA" id="ARBA00023004"/>
    </source>
</evidence>
<evidence type="ECO:0000313" key="6">
    <source>
        <dbReference type="EMBL" id="GAA3285156.1"/>
    </source>
</evidence>
<comment type="cofactor">
    <cofactor evidence="1">
        <name>[4Fe-4S] cluster</name>
        <dbReference type="ChEBI" id="CHEBI:49883"/>
    </cofactor>
</comment>
<dbReference type="Proteomes" id="UP001501736">
    <property type="component" value="Unassembled WGS sequence"/>
</dbReference>
<reference evidence="7" key="1">
    <citation type="journal article" date="2019" name="Int. J. Syst. Evol. Microbiol.">
        <title>The Global Catalogue of Microorganisms (GCM) 10K type strain sequencing project: providing services to taxonomists for standard genome sequencing and annotation.</title>
        <authorList>
            <consortium name="The Broad Institute Genomics Platform"/>
            <consortium name="The Broad Institute Genome Sequencing Center for Infectious Disease"/>
            <person name="Wu L."/>
            <person name="Ma J."/>
        </authorList>
    </citation>
    <scope>NUCLEOTIDE SEQUENCE [LARGE SCALE GENOMIC DNA]</scope>
    <source>
        <strain evidence="7">JCM 11483</strain>
    </source>
</reference>
<keyword evidence="7" id="KW-1185">Reference proteome</keyword>
<dbReference type="InterPro" id="IPR003451">
    <property type="entry name" value="LytB/IspH"/>
</dbReference>
<protein>
    <submittedName>
        <fullName evidence="6">Uncharacterized protein</fullName>
    </submittedName>
</protein>
<gene>
    <name evidence="6" type="ORF">GCM10020260_17210</name>
</gene>